<organism evidence="2 3">
    <name type="scientific">Nocardia otitidiscaviarum</name>
    <dbReference type="NCBI Taxonomy" id="1823"/>
    <lineage>
        <taxon>Bacteria</taxon>
        <taxon>Bacillati</taxon>
        <taxon>Actinomycetota</taxon>
        <taxon>Actinomycetes</taxon>
        <taxon>Mycobacteriales</taxon>
        <taxon>Nocardiaceae</taxon>
        <taxon>Nocardia</taxon>
    </lineage>
</organism>
<accession>A0A378Y8F4</accession>
<reference evidence="2 3" key="1">
    <citation type="submission" date="2018-06" db="EMBL/GenBank/DDBJ databases">
        <authorList>
            <consortium name="Pathogen Informatics"/>
            <person name="Doyle S."/>
        </authorList>
    </citation>
    <scope>NUCLEOTIDE SEQUENCE [LARGE SCALE GENOMIC DNA]</scope>
    <source>
        <strain evidence="2 3">NCTC1934</strain>
    </source>
</reference>
<proteinExistence type="predicted"/>
<name>A0A378Y8F4_9NOCA</name>
<dbReference type="EMBL" id="UGRY01000002">
    <property type="protein sequence ID" value="SUA73512.1"/>
    <property type="molecule type" value="Genomic_DNA"/>
</dbReference>
<protein>
    <submittedName>
        <fullName evidence="2">Uncharacterized protein</fullName>
    </submittedName>
</protein>
<evidence type="ECO:0000256" key="1">
    <source>
        <dbReference type="SAM" id="Phobius"/>
    </source>
</evidence>
<dbReference type="Proteomes" id="UP000255467">
    <property type="component" value="Unassembled WGS sequence"/>
</dbReference>
<keyword evidence="3" id="KW-1185">Reference proteome</keyword>
<keyword evidence="1" id="KW-0472">Membrane</keyword>
<evidence type="ECO:0000313" key="3">
    <source>
        <dbReference type="Proteomes" id="UP000255467"/>
    </source>
</evidence>
<dbReference type="AlphaFoldDB" id="A0A378Y8F4"/>
<sequence>MVRRRVAGIAGVVVALSLVVIWLTRENDMAGEQNVPVTDRVLSIGLHPSAVDYSRYPQITEAELTARIAAGEAALRDAGFDIVSCQVSADPDEAEAAVRRCAGDGPFRVVMIGAGVRMAAEHTLLFERLVNVTTAVAPGIRFCFNTSPETTIDALRRWVP</sequence>
<gene>
    <name evidence="2" type="ORF">NCTC1934_00954</name>
</gene>
<feature type="transmembrane region" description="Helical" evidence="1">
    <location>
        <begin position="6"/>
        <end position="24"/>
    </location>
</feature>
<keyword evidence="1" id="KW-0812">Transmembrane</keyword>
<dbReference type="STRING" id="1406858.GCA_000710895_00593"/>
<keyword evidence="1" id="KW-1133">Transmembrane helix</keyword>
<evidence type="ECO:0000313" key="2">
    <source>
        <dbReference type="EMBL" id="SUA73512.1"/>
    </source>
</evidence>